<organism evidence="2 3">
    <name type="scientific">Meloidogyne floridensis</name>
    <dbReference type="NCBI Taxonomy" id="298350"/>
    <lineage>
        <taxon>Eukaryota</taxon>
        <taxon>Metazoa</taxon>
        <taxon>Ecdysozoa</taxon>
        <taxon>Nematoda</taxon>
        <taxon>Chromadorea</taxon>
        <taxon>Rhabditida</taxon>
        <taxon>Tylenchina</taxon>
        <taxon>Tylenchomorpha</taxon>
        <taxon>Tylenchoidea</taxon>
        <taxon>Meloidogynidae</taxon>
        <taxon>Meloidogyninae</taxon>
        <taxon>Meloidogyne</taxon>
    </lineage>
</organism>
<feature type="region of interest" description="Disordered" evidence="1">
    <location>
        <begin position="56"/>
        <end position="76"/>
    </location>
</feature>
<evidence type="ECO:0000313" key="3">
    <source>
        <dbReference type="WBParaSite" id="scf7180000417952.g1929"/>
    </source>
</evidence>
<dbReference type="AlphaFoldDB" id="A0A915NK14"/>
<dbReference type="WBParaSite" id="scf7180000417952.g1929">
    <property type="protein sequence ID" value="scf7180000417952.g1929"/>
    <property type="gene ID" value="scf7180000417952.g1929"/>
</dbReference>
<reference evidence="3" key="1">
    <citation type="submission" date="2022-11" db="UniProtKB">
        <authorList>
            <consortium name="WormBaseParasite"/>
        </authorList>
    </citation>
    <scope>IDENTIFICATION</scope>
</reference>
<feature type="compositionally biased region" description="Basic and acidic residues" evidence="1">
    <location>
        <begin position="18"/>
        <end position="28"/>
    </location>
</feature>
<evidence type="ECO:0000313" key="2">
    <source>
        <dbReference type="Proteomes" id="UP000887560"/>
    </source>
</evidence>
<dbReference type="Proteomes" id="UP000887560">
    <property type="component" value="Unplaced"/>
</dbReference>
<feature type="region of interest" description="Disordered" evidence="1">
    <location>
        <begin position="1"/>
        <end position="42"/>
    </location>
</feature>
<sequence>MLAKAGLIPSNSLPNKQEGGDEQQKESEGNNEGCGDLFDSNSFLDNLSGLPNFSEKHSELDLQNEEKGPLGQRKRRRLIGNLDNTLDGLVAKRADLPLKKRYQSETEAIELPDDEQEMKRMETDPDVCTRMCSVCGYQGKWQSTSSSTAFSESLNSMFRKAQRLNGLNKNTSQPINKLTKQKQQRKIKTENLNQNNEGEASSILFNLLSQQLANKQLINATIREQIQQQLCAKNSNVCNNQEQKQQQIYKCGLCIFQQPSYPLLVSHLLGVHNTSPFCCQSCNRSFTQIVSAAEHFATDKCPPNALKWNFLVDSVVGNEHFEANQHPLNLFGQRLAASASNNILFHQNMHQNANFNGFGGLLPPAIFPYGLPTMAFPPQYSGHSIAQLHGIGQNCCSPGSAISTAPSYASLINNNCEKPNQLEKNNEDDNVEIVEDLKREIKSSQSPELKIPAPVPHNSKLQQKHSPLEAETANKNEQNLDDTEDFCVNVDDIKVEEEKSGDELQNEDAIKNTSLAALMLLNVVQMQQKLTALEDVPKTTQPEQVICPTTSTTTTTSATTNPSLAAFSQFLAELQQRTSTASFQ</sequence>
<feature type="compositionally biased region" description="Basic and acidic residues" evidence="1">
    <location>
        <begin position="56"/>
        <end position="68"/>
    </location>
</feature>
<proteinExistence type="predicted"/>
<accession>A0A915NK14</accession>
<feature type="region of interest" description="Disordered" evidence="1">
    <location>
        <begin position="442"/>
        <end position="475"/>
    </location>
</feature>
<keyword evidence="2" id="KW-1185">Reference proteome</keyword>
<name>A0A915NK14_9BILA</name>
<evidence type="ECO:0000256" key="1">
    <source>
        <dbReference type="SAM" id="MobiDB-lite"/>
    </source>
</evidence>
<protein>
    <submittedName>
        <fullName evidence="3">C2H2-type domain-containing protein</fullName>
    </submittedName>
</protein>